<accession>X0ZBD2</accession>
<dbReference type="InterPro" id="IPR015422">
    <property type="entry name" value="PyrdxlP-dep_Trfase_small"/>
</dbReference>
<proteinExistence type="predicted"/>
<dbReference type="Gene3D" id="3.90.1150.10">
    <property type="entry name" value="Aspartate Aminotransferase, domain 1"/>
    <property type="match status" value="1"/>
</dbReference>
<comment type="caution">
    <text evidence="1">The sequence shown here is derived from an EMBL/GenBank/DDBJ whole genome shotgun (WGS) entry which is preliminary data.</text>
</comment>
<organism evidence="1">
    <name type="scientific">marine sediment metagenome</name>
    <dbReference type="NCBI Taxonomy" id="412755"/>
    <lineage>
        <taxon>unclassified sequences</taxon>
        <taxon>metagenomes</taxon>
        <taxon>ecological metagenomes</taxon>
    </lineage>
</organism>
<reference evidence="1" key="1">
    <citation type="journal article" date="2014" name="Front. Microbiol.">
        <title>High frequency of phylogenetically diverse reductive dehalogenase-homologous genes in deep subseafloor sedimentary metagenomes.</title>
        <authorList>
            <person name="Kawai M."/>
            <person name="Futagami T."/>
            <person name="Toyoda A."/>
            <person name="Takaki Y."/>
            <person name="Nishi S."/>
            <person name="Hori S."/>
            <person name="Arai W."/>
            <person name="Tsubouchi T."/>
            <person name="Morono Y."/>
            <person name="Uchiyama I."/>
            <person name="Ito T."/>
            <person name="Fujiyama A."/>
            <person name="Inagaki F."/>
            <person name="Takami H."/>
        </authorList>
    </citation>
    <scope>NUCLEOTIDE SEQUENCE</scope>
    <source>
        <strain evidence="1">Expedition CK06-06</strain>
    </source>
</reference>
<dbReference type="AlphaFoldDB" id="X0ZBD2"/>
<dbReference type="EMBL" id="BART01007425">
    <property type="protein sequence ID" value="GAG57713.1"/>
    <property type="molecule type" value="Genomic_DNA"/>
</dbReference>
<gene>
    <name evidence="1" type="ORF">S01H4_16901</name>
</gene>
<feature type="non-terminal residue" evidence="1">
    <location>
        <position position="1"/>
    </location>
</feature>
<name>X0ZBD2_9ZZZZ</name>
<sequence>LVVSFGVDNTEEDITAFLTSLKNVVTTLREISPLYKKERGAT</sequence>
<evidence type="ECO:0008006" key="2">
    <source>
        <dbReference type="Google" id="ProtNLM"/>
    </source>
</evidence>
<evidence type="ECO:0000313" key="1">
    <source>
        <dbReference type="EMBL" id="GAG57713.1"/>
    </source>
</evidence>
<protein>
    <recommendedName>
        <fullName evidence="2">Cysteine desulfurase NifS</fullName>
    </recommendedName>
</protein>